<sequence length="692" mass="74349">MTFPVEDLIIQQLLEFDPTFDVGGGVATTGLMIEPLSIILQPIVNELIALQDNQSILTILEQDDPDDFPEDIVDGLASNAFVDRILGEIATTTQRVRFFEPQDFSATQGVLVFRGPSGQRFTNALSISVTEAEMSLNIDGGLVYVDISIIAMDSGTAHNVDAGSISEMEAEPVGVANTTNLFDVEDGRDRETNTELIDRIKIAVTVRALVTGRGIIVTLTENFTTIVEVQPVGFGDDEMMRDIVYNVHIGGNVDVYVRTATLTSSSTDVTTIEIDTTRQMSASTVLAALVEGTAYDLLRRSLDRTVNAPVVASIDGFVTYSEGAGLDYTIDDTLGTITRVAGSTIFHIPGTIAKATTTKRLVETGAFGSVKAGMILTVGSPAALVGTYTVRSKISSDEIEIYGEFPAAGVPSAADVNYAIDDNLEISFDHNPISIDLIEAARSATRSPFTIFDVPTMRLVSMAVLDPISGEPTGELLDTTTGFGAGGFGEGGFGSGGGGDFRLVVTEPTLRFSQKEDNFLDFNLEFLGYSLRVSYIYASAIEAIQTFVESDQERTEAADLLVRHFNPAFVDTRTDIAYQINLADEPTAITVAAMTTLVTTFIDDIDSGDDLEASDLIDLLYDNGAVRVDLDTILDMLATLHHHNGQTEFLLMNAKGVMAVPDDAIPDPTDKPISPRIARYIGGDITLVRTSV</sequence>
<dbReference type="EMBL" id="LAZR01004896">
    <property type="protein sequence ID" value="KKN04627.1"/>
    <property type="molecule type" value="Genomic_DNA"/>
</dbReference>
<name>A0A0F9MYV5_9ZZZZ</name>
<dbReference type="InterPro" id="IPR006949">
    <property type="entry name" value="Barrel_Baseplate_J-like"/>
</dbReference>
<comment type="caution">
    <text evidence="2">The sequence shown here is derived from an EMBL/GenBank/DDBJ whole genome shotgun (WGS) entry which is preliminary data.</text>
</comment>
<accession>A0A0F9MYV5</accession>
<feature type="domain" description="Baseplate protein J-like barrel" evidence="1">
    <location>
        <begin position="116"/>
        <end position="181"/>
    </location>
</feature>
<proteinExistence type="predicted"/>
<gene>
    <name evidence="2" type="ORF">LCGC14_1095530</name>
</gene>
<protein>
    <recommendedName>
        <fullName evidence="1">Baseplate protein J-like barrel domain-containing protein</fullName>
    </recommendedName>
</protein>
<dbReference type="Pfam" id="PF04865">
    <property type="entry name" value="Baseplate_J"/>
    <property type="match status" value="1"/>
</dbReference>
<dbReference type="AlphaFoldDB" id="A0A0F9MYV5"/>
<evidence type="ECO:0000259" key="1">
    <source>
        <dbReference type="Pfam" id="PF04865"/>
    </source>
</evidence>
<reference evidence="2" key="1">
    <citation type="journal article" date="2015" name="Nature">
        <title>Complex archaea that bridge the gap between prokaryotes and eukaryotes.</title>
        <authorList>
            <person name="Spang A."/>
            <person name="Saw J.H."/>
            <person name="Jorgensen S.L."/>
            <person name="Zaremba-Niedzwiedzka K."/>
            <person name="Martijn J."/>
            <person name="Lind A.E."/>
            <person name="van Eijk R."/>
            <person name="Schleper C."/>
            <person name="Guy L."/>
            <person name="Ettema T.J."/>
        </authorList>
    </citation>
    <scope>NUCLEOTIDE SEQUENCE</scope>
</reference>
<evidence type="ECO:0000313" key="2">
    <source>
        <dbReference type="EMBL" id="KKN04627.1"/>
    </source>
</evidence>
<organism evidence="2">
    <name type="scientific">marine sediment metagenome</name>
    <dbReference type="NCBI Taxonomy" id="412755"/>
    <lineage>
        <taxon>unclassified sequences</taxon>
        <taxon>metagenomes</taxon>
        <taxon>ecological metagenomes</taxon>
    </lineage>
</organism>